<comment type="cofactor">
    <cofactor evidence="2">
        <name>Mg(2+)</name>
        <dbReference type="ChEBI" id="CHEBI:18420"/>
    </cofactor>
</comment>
<dbReference type="GO" id="GO:0046872">
    <property type="term" value="F:metal ion binding"/>
    <property type="evidence" value="ECO:0007669"/>
    <property type="project" value="UniProtKB-KW"/>
</dbReference>
<dbReference type="EMBL" id="FNIJ01000003">
    <property type="protein sequence ID" value="SDN52208.1"/>
    <property type="molecule type" value="Genomic_DNA"/>
</dbReference>
<dbReference type="PROSITE" id="PS51462">
    <property type="entry name" value="NUDIX"/>
    <property type="match status" value="1"/>
</dbReference>
<dbReference type="InterPro" id="IPR015797">
    <property type="entry name" value="NUDIX_hydrolase-like_dom_sf"/>
</dbReference>
<dbReference type="GO" id="GO:0016818">
    <property type="term" value="F:hydrolase activity, acting on acid anhydrides, in phosphorus-containing anhydrides"/>
    <property type="evidence" value="ECO:0007669"/>
    <property type="project" value="InterPro"/>
</dbReference>
<evidence type="ECO:0000256" key="3">
    <source>
        <dbReference type="ARBA" id="ARBA00022723"/>
    </source>
</evidence>
<dbReference type="RefSeq" id="WP_084311457.1">
    <property type="nucleotide sequence ID" value="NZ_FNIJ01000003.1"/>
</dbReference>
<keyword evidence="5" id="KW-0460">Magnesium</keyword>
<name>A0A1H0C2U8_9PSED</name>
<organism evidence="8 9">
    <name type="scientific">Pseudomonas jinjuensis</name>
    <dbReference type="NCBI Taxonomy" id="198616"/>
    <lineage>
        <taxon>Bacteria</taxon>
        <taxon>Pseudomonadati</taxon>
        <taxon>Pseudomonadota</taxon>
        <taxon>Gammaproteobacteria</taxon>
        <taxon>Pseudomonadales</taxon>
        <taxon>Pseudomonadaceae</taxon>
        <taxon>Pseudomonas</taxon>
    </lineage>
</organism>
<evidence type="ECO:0000256" key="4">
    <source>
        <dbReference type="ARBA" id="ARBA00022801"/>
    </source>
</evidence>
<dbReference type="Proteomes" id="UP000242957">
    <property type="component" value="Unassembled WGS sequence"/>
</dbReference>
<keyword evidence="4" id="KW-0378">Hydrolase</keyword>
<dbReference type="AlphaFoldDB" id="A0A1H0C2U8"/>
<dbReference type="OrthoDB" id="9788263at2"/>
<comment type="cofactor">
    <cofactor evidence="1">
        <name>Mn(2+)</name>
        <dbReference type="ChEBI" id="CHEBI:29035"/>
    </cofactor>
</comment>
<dbReference type="InterPro" id="IPR039121">
    <property type="entry name" value="NUDT19"/>
</dbReference>
<dbReference type="STRING" id="198616.SAMN05216193_103288"/>
<dbReference type="CDD" id="cd18870">
    <property type="entry name" value="NUDIX_AcylCoAdiphos_Nudt19"/>
    <property type="match status" value="1"/>
</dbReference>
<evidence type="ECO:0000256" key="5">
    <source>
        <dbReference type="ARBA" id="ARBA00022842"/>
    </source>
</evidence>
<dbReference type="SUPFAM" id="SSF55811">
    <property type="entry name" value="Nudix"/>
    <property type="match status" value="1"/>
</dbReference>
<feature type="domain" description="Nudix hydrolase" evidence="7">
    <location>
        <begin position="7"/>
        <end position="209"/>
    </location>
</feature>
<evidence type="ECO:0000256" key="6">
    <source>
        <dbReference type="ARBA" id="ARBA00023211"/>
    </source>
</evidence>
<evidence type="ECO:0000256" key="1">
    <source>
        <dbReference type="ARBA" id="ARBA00001936"/>
    </source>
</evidence>
<dbReference type="Gene3D" id="3.90.79.10">
    <property type="entry name" value="Nucleoside Triphosphate Pyrophosphohydrolase"/>
    <property type="match status" value="1"/>
</dbReference>
<evidence type="ECO:0000313" key="8">
    <source>
        <dbReference type="EMBL" id="SDN52208.1"/>
    </source>
</evidence>
<reference evidence="9" key="1">
    <citation type="submission" date="2016-10" db="EMBL/GenBank/DDBJ databases">
        <authorList>
            <person name="Varghese N."/>
            <person name="Submissions S."/>
        </authorList>
    </citation>
    <scope>NUCLEOTIDE SEQUENCE [LARGE SCALE GENOMIC DNA]</scope>
    <source>
        <strain evidence="9">JCM 21621</strain>
    </source>
</reference>
<sequence length="267" mass="29175">MTDSPVAVRPATTVLLLRPAPAAESGLEVFMVVRNHQIDFCSGALVFPGGKLERADADPALRARCSGAERCSDEELAFRIAGIREAFEECGVLLARRRGETELLSAAQLAPIVERWRQRLDRDAADIAELVEAEDLELAVDLMVPFAHWITPAFMPKRFDTWFFAAVAPADQLALHDGSEAVDSLWTTPADALAEADAGRYTLVPATSQNLRMLGESANLEQALQAARQRRIVSVEPWLQDIDGVRHLCIPPDAGYSPHIMPARAGI</sequence>
<keyword evidence="6" id="KW-0464">Manganese</keyword>
<evidence type="ECO:0000313" key="9">
    <source>
        <dbReference type="Proteomes" id="UP000242957"/>
    </source>
</evidence>
<dbReference type="PANTHER" id="PTHR12318">
    <property type="entry name" value="TESTOSTERONE-REGULATED PROTEIN RP2"/>
    <property type="match status" value="1"/>
</dbReference>
<dbReference type="PANTHER" id="PTHR12318:SF0">
    <property type="entry name" value="ACYL-COENZYME A DIPHOSPHATASE NUDT19"/>
    <property type="match status" value="1"/>
</dbReference>
<accession>A0A1H0C2U8</accession>
<keyword evidence="9" id="KW-1185">Reference proteome</keyword>
<dbReference type="InterPro" id="IPR000086">
    <property type="entry name" value="NUDIX_hydrolase_dom"/>
</dbReference>
<keyword evidence="3" id="KW-0479">Metal-binding</keyword>
<gene>
    <name evidence="8" type="ORF">SAMN05216193_103288</name>
</gene>
<evidence type="ECO:0000259" key="7">
    <source>
        <dbReference type="PROSITE" id="PS51462"/>
    </source>
</evidence>
<protein>
    <recommendedName>
        <fullName evidence="7">Nudix hydrolase domain-containing protein</fullName>
    </recommendedName>
</protein>
<evidence type="ECO:0000256" key="2">
    <source>
        <dbReference type="ARBA" id="ARBA00001946"/>
    </source>
</evidence>
<proteinExistence type="predicted"/>